<dbReference type="GO" id="GO:0005829">
    <property type="term" value="C:cytosol"/>
    <property type="evidence" value="ECO:0007669"/>
    <property type="project" value="TreeGrafter"/>
</dbReference>
<comment type="caution">
    <text evidence="5">The sequence shown here is derived from an EMBL/GenBank/DDBJ whole genome shotgun (WGS) entry which is preliminary data.</text>
</comment>
<evidence type="ECO:0000256" key="1">
    <source>
        <dbReference type="ARBA" id="ARBA00022468"/>
    </source>
</evidence>
<dbReference type="SMART" id="SM00368">
    <property type="entry name" value="LRR_RI"/>
    <property type="match status" value="3"/>
</dbReference>
<dbReference type="InterPro" id="IPR027038">
    <property type="entry name" value="RanGap"/>
</dbReference>
<evidence type="ECO:0000313" key="5">
    <source>
        <dbReference type="EMBL" id="OMJ85237.1"/>
    </source>
</evidence>
<dbReference type="Pfam" id="PF13516">
    <property type="entry name" value="LRR_6"/>
    <property type="match status" value="2"/>
</dbReference>
<dbReference type="OrthoDB" id="120976at2759"/>
<dbReference type="GO" id="GO:0031267">
    <property type="term" value="F:small GTPase binding"/>
    <property type="evidence" value="ECO:0007669"/>
    <property type="project" value="TreeGrafter"/>
</dbReference>
<dbReference type="GO" id="GO:0004672">
    <property type="term" value="F:protein kinase activity"/>
    <property type="evidence" value="ECO:0007669"/>
    <property type="project" value="InterPro"/>
</dbReference>
<keyword evidence="1" id="KW-0343">GTPase activation</keyword>
<protein>
    <recommendedName>
        <fullName evidence="4">Protein kinase domain-containing protein</fullName>
    </recommendedName>
</protein>
<evidence type="ECO:0000259" key="4">
    <source>
        <dbReference type="PROSITE" id="PS50011"/>
    </source>
</evidence>
<feature type="domain" description="Protein kinase" evidence="4">
    <location>
        <begin position="195"/>
        <end position="520"/>
    </location>
</feature>
<accession>A0A1R2C8A2</accession>
<dbReference type="Gene3D" id="1.10.510.10">
    <property type="entry name" value="Transferase(Phosphotransferase) domain 1"/>
    <property type="match status" value="1"/>
</dbReference>
<dbReference type="GO" id="GO:0006913">
    <property type="term" value="P:nucleocytoplasmic transport"/>
    <property type="evidence" value="ECO:0007669"/>
    <property type="project" value="TreeGrafter"/>
</dbReference>
<dbReference type="InterPro" id="IPR001611">
    <property type="entry name" value="Leu-rich_rpt"/>
</dbReference>
<dbReference type="InterPro" id="IPR032675">
    <property type="entry name" value="LRR_dom_sf"/>
</dbReference>
<dbReference type="Proteomes" id="UP000187209">
    <property type="component" value="Unassembled WGS sequence"/>
</dbReference>
<gene>
    <name evidence="5" type="ORF">SteCoe_13473</name>
</gene>
<dbReference type="Gene3D" id="3.80.10.10">
    <property type="entry name" value="Ribonuclease Inhibitor"/>
    <property type="match status" value="1"/>
</dbReference>
<dbReference type="Pfam" id="PF00069">
    <property type="entry name" value="Pkinase"/>
    <property type="match status" value="1"/>
</dbReference>
<keyword evidence="6" id="KW-1185">Reference proteome</keyword>
<dbReference type="GO" id="GO:0005524">
    <property type="term" value="F:ATP binding"/>
    <property type="evidence" value="ECO:0007669"/>
    <property type="project" value="InterPro"/>
</dbReference>
<dbReference type="InterPro" id="IPR011009">
    <property type="entry name" value="Kinase-like_dom_sf"/>
</dbReference>
<dbReference type="AlphaFoldDB" id="A0A1R2C8A2"/>
<dbReference type="InterPro" id="IPR000719">
    <property type="entry name" value="Prot_kinase_dom"/>
</dbReference>
<dbReference type="SUPFAM" id="SSF52047">
    <property type="entry name" value="RNI-like"/>
    <property type="match status" value="1"/>
</dbReference>
<name>A0A1R2C8A2_9CILI</name>
<sequence length="901" mass="103653">MGQTLQSLKARHDDVKGNINILPIEKVTILCQRWKDLGIPFIMTINEFQKSVVQTEDIHLNYENFKATNEIEVLGFLTKLIVMSNGCLEKKFKCLYDFYRFDSPDTMTSEEFYVCIDKTLKSICNEGHIDLSYIEQDALEDFKDLIAPSPIPFHTFKSVIQDQCEKLANIFQESYNFLRTLSTHIIDNPFPVIVFLQPGNLFLGKYEIIELPTLIKDISSIYKRKYKHALLSVKAMIGEESKLKFELIYLTGIHGDKSFRQNYFREIVLKKKLSNKIWDEFGELPGGILYKQISELEALQMTMAEFFEKKKEDVREKFPFKQGKRNIICFTELETIGLGNSLLHQLEKLHNLKVLHSNINPSSVYWIEQESDKIQFLDLELAIWDPVEILGYENPYFQQLEGDKYDTTFRDEDYLAPEHKDLADEYQSTGAIPRKSINELCDIYSIGAILYTALTGSSPVSFSEETYYEKNSEGTWECPKELDSIIMSNGMAKFLTKILAKNPKQRHQNIREVKQDLDRLKKSIENIPVAMLKSLEHVPVSHNKIFDDGYILDLEKYGIDEFGLEYLYKFISESNIPQMKLFGNAVFPIRALRLNTIEELILPNQNIHAEELKLLSFFIKINSSLISIDLSKNPLLQRHSNDPADQENHENGGENPTSNIGFADFLKALDCHTHLKRFELAQVDLGPYFAELLCKPLSKNRELERINLAGCELGILGVRHICEMAASMTSLRYINLSSNSCGDEGAGYIAKLIETNHNIQEIDLFRNSIGKDGGEAIGWALTNNFIIHKLSIGDNDIDENEKNLILQSVMFNTQYEKLKATNKRFGEFGYNLMAESIKRWTEKSKFVLEKLKARLQQCEDEIDQKLAELLLDPEGNLNLQPTSLQLNMNTLDWNSFSVDPK</sequence>
<keyword evidence="2" id="KW-0433">Leucine-rich repeat</keyword>
<dbReference type="SUPFAM" id="SSF56112">
    <property type="entry name" value="Protein kinase-like (PK-like)"/>
    <property type="match status" value="1"/>
</dbReference>
<evidence type="ECO:0000313" key="6">
    <source>
        <dbReference type="Proteomes" id="UP000187209"/>
    </source>
</evidence>
<evidence type="ECO:0000256" key="3">
    <source>
        <dbReference type="ARBA" id="ARBA00022737"/>
    </source>
</evidence>
<organism evidence="5 6">
    <name type="scientific">Stentor coeruleus</name>
    <dbReference type="NCBI Taxonomy" id="5963"/>
    <lineage>
        <taxon>Eukaryota</taxon>
        <taxon>Sar</taxon>
        <taxon>Alveolata</taxon>
        <taxon>Ciliophora</taxon>
        <taxon>Postciliodesmatophora</taxon>
        <taxon>Heterotrichea</taxon>
        <taxon>Heterotrichida</taxon>
        <taxon>Stentoridae</taxon>
        <taxon>Stentor</taxon>
    </lineage>
</organism>
<dbReference type="GO" id="GO:0048471">
    <property type="term" value="C:perinuclear region of cytoplasm"/>
    <property type="evidence" value="ECO:0007669"/>
    <property type="project" value="TreeGrafter"/>
</dbReference>
<proteinExistence type="predicted"/>
<dbReference type="PROSITE" id="PS50011">
    <property type="entry name" value="PROTEIN_KINASE_DOM"/>
    <property type="match status" value="1"/>
</dbReference>
<dbReference type="GO" id="GO:0005634">
    <property type="term" value="C:nucleus"/>
    <property type="evidence" value="ECO:0007669"/>
    <property type="project" value="TreeGrafter"/>
</dbReference>
<dbReference type="PANTHER" id="PTHR24113">
    <property type="entry name" value="RAN GTPASE-ACTIVATING PROTEIN 1"/>
    <property type="match status" value="1"/>
</dbReference>
<dbReference type="GO" id="GO:0005096">
    <property type="term" value="F:GTPase activator activity"/>
    <property type="evidence" value="ECO:0007669"/>
    <property type="project" value="UniProtKB-KW"/>
</dbReference>
<reference evidence="5 6" key="1">
    <citation type="submission" date="2016-11" db="EMBL/GenBank/DDBJ databases">
        <title>The macronuclear genome of Stentor coeruleus: a giant cell with tiny introns.</title>
        <authorList>
            <person name="Slabodnick M."/>
            <person name="Ruby J.G."/>
            <person name="Reiff S.B."/>
            <person name="Swart E.C."/>
            <person name="Gosai S."/>
            <person name="Prabakaran S."/>
            <person name="Witkowska E."/>
            <person name="Larue G.E."/>
            <person name="Fisher S."/>
            <person name="Freeman R.M."/>
            <person name="Gunawardena J."/>
            <person name="Chu W."/>
            <person name="Stover N.A."/>
            <person name="Gregory B.D."/>
            <person name="Nowacki M."/>
            <person name="Derisi J."/>
            <person name="Roy S.W."/>
            <person name="Marshall W.F."/>
            <person name="Sood P."/>
        </authorList>
    </citation>
    <scope>NUCLEOTIDE SEQUENCE [LARGE SCALE GENOMIC DNA]</scope>
    <source>
        <strain evidence="5">WM001</strain>
    </source>
</reference>
<dbReference type="EMBL" id="MPUH01000243">
    <property type="protein sequence ID" value="OMJ85237.1"/>
    <property type="molecule type" value="Genomic_DNA"/>
</dbReference>
<dbReference type="PANTHER" id="PTHR24113:SF12">
    <property type="entry name" value="RAN GTPASE-ACTIVATING PROTEIN 1"/>
    <property type="match status" value="1"/>
</dbReference>
<evidence type="ECO:0000256" key="2">
    <source>
        <dbReference type="ARBA" id="ARBA00022614"/>
    </source>
</evidence>
<keyword evidence="3" id="KW-0677">Repeat</keyword>